<evidence type="ECO:0000256" key="4">
    <source>
        <dbReference type="SAM" id="MobiDB-lite"/>
    </source>
</evidence>
<dbReference type="Pfam" id="PF23416">
    <property type="entry name" value="DUF7107"/>
    <property type="match status" value="1"/>
</dbReference>
<organism evidence="7 8">
    <name type="scientific">Ditylenchus destructor</name>
    <dbReference type="NCBI Taxonomy" id="166010"/>
    <lineage>
        <taxon>Eukaryota</taxon>
        <taxon>Metazoa</taxon>
        <taxon>Ecdysozoa</taxon>
        <taxon>Nematoda</taxon>
        <taxon>Chromadorea</taxon>
        <taxon>Rhabditida</taxon>
        <taxon>Tylenchina</taxon>
        <taxon>Tylenchomorpha</taxon>
        <taxon>Sphaerularioidea</taxon>
        <taxon>Anguinidae</taxon>
        <taxon>Anguininae</taxon>
        <taxon>Ditylenchus</taxon>
    </lineage>
</organism>
<dbReference type="FunFam" id="1.10.10.1940:FF:000002">
    <property type="entry name" value="PHAryngeal gland Toxin-related"/>
    <property type="match status" value="1"/>
</dbReference>
<evidence type="ECO:0000259" key="6">
    <source>
        <dbReference type="PROSITE" id="PS51670"/>
    </source>
</evidence>
<dbReference type="PANTHER" id="PTHR46219:SF5">
    <property type="entry name" value="SHKT DOMAIN-CONTAINING PROTEIN"/>
    <property type="match status" value="1"/>
</dbReference>
<protein>
    <submittedName>
        <fullName evidence="7">ShK domain-like domain-containing protein</fullName>
    </submittedName>
</protein>
<dbReference type="PROSITE" id="PS51670">
    <property type="entry name" value="SHKT"/>
    <property type="match status" value="1"/>
</dbReference>
<evidence type="ECO:0000256" key="1">
    <source>
        <dbReference type="ARBA" id="ARBA00022729"/>
    </source>
</evidence>
<proteinExistence type="predicted"/>
<feature type="domain" description="ShKT" evidence="6">
    <location>
        <begin position="329"/>
        <end position="368"/>
    </location>
</feature>
<evidence type="ECO:0000313" key="7">
    <source>
        <dbReference type="EMBL" id="KAI1717060.1"/>
    </source>
</evidence>
<keyword evidence="2" id="KW-1015">Disulfide bond</keyword>
<dbReference type="InterPro" id="IPR055531">
    <property type="entry name" value="DUF7107"/>
</dbReference>
<dbReference type="Gene3D" id="1.10.10.1870">
    <property type="entry name" value="ShTK domain-like"/>
    <property type="match status" value="1"/>
</dbReference>
<keyword evidence="8" id="KW-1185">Reference proteome</keyword>
<dbReference type="InterPro" id="IPR003582">
    <property type="entry name" value="ShKT_dom"/>
</dbReference>
<feature type="chain" id="PRO_5042264281" evidence="5">
    <location>
        <begin position="29"/>
        <end position="435"/>
    </location>
</feature>
<sequence>MIGCYSNRINSIAIFVLFLFGCFNVLQATWPCVASICPKSKAFPQGKACTVQEGCPPPDCDKTKPNSDQRCRVGPTQYKCLDSGQCEDLKTPTTSKQGATCSNSRDCGPMLVCQGGKCVGGRLGSFKNCMGNSDCQGIEQCEDGVCLLPSTGTAGGKYTDPSVPAGFQPDPTKFRGPCDTMSNPPACPNSQELICVQGECYPRALISGIQPVTTAVTTAPIRTTTARGTGRRGRRGRRKGVRPDTRFRDDGVMMPPGAGMAGCRDALMADGTSDCANNADLCTDTLYQDLMEEQCPMTCGLCTGGRVARTGRRGKREALPGPRVKREVCEDTADNTPGRNCASFADLCNDTVYYDLMSEICRKTCNRCSSTSTTQATTTTGECKDKTKPGTNQSDCPGQRHLCGHPFYIDLMRDQCPVTCGYCGTMVFPIYPIYG</sequence>
<gene>
    <name evidence="7" type="ORF">DdX_06788</name>
</gene>
<dbReference type="PANTHER" id="PTHR46219">
    <property type="entry name" value="PROTEIN CBG11138"/>
    <property type="match status" value="1"/>
</dbReference>
<feature type="region of interest" description="Disordered" evidence="4">
    <location>
        <begin position="370"/>
        <end position="393"/>
    </location>
</feature>
<dbReference type="Proteomes" id="UP001201812">
    <property type="component" value="Unassembled WGS sequence"/>
</dbReference>
<evidence type="ECO:0000256" key="5">
    <source>
        <dbReference type="SAM" id="SignalP"/>
    </source>
</evidence>
<name>A0AAD4R8A7_9BILA</name>
<evidence type="ECO:0000256" key="2">
    <source>
        <dbReference type="ARBA" id="ARBA00023157"/>
    </source>
</evidence>
<feature type="compositionally biased region" description="Basic residues" evidence="4">
    <location>
        <begin position="229"/>
        <end position="240"/>
    </location>
</feature>
<dbReference type="SMART" id="SM00254">
    <property type="entry name" value="ShKT"/>
    <property type="match status" value="3"/>
</dbReference>
<evidence type="ECO:0000313" key="8">
    <source>
        <dbReference type="Proteomes" id="UP001201812"/>
    </source>
</evidence>
<feature type="signal peptide" evidence="5">
    <location>
        <begin position="1"/>
        <end position="28"/>
    </location>
</feature>
<feature type="compositionally biased region" description="Low complexity" evidence="4">
    <location>
        <begin position="370"/>
        <end position="380"/>
    </location>
</feature>
<dbReference type="EMBL" id="JAKKPZ010000009">
    <property type="protein sequence ID" value="KAI1717060.1"/>
    <property type="molecule type" value="Genomic_DNA"/>
</dbReference>
<keyword evidence="1 5" id="KW-0732">Signal</keyword>
<dbReference type="Pfam" id="PF01549">
    <property type="entry name" value="ShK"/>
    <property type="match status" value="3"/>
</dbReference>
<reference evidence="7" key="1">
    <citation type="submission" date="2022-01" db="EMBL/GenBank/DDBJ databases">
        <title>Genome Sequence Resource for Two Populations of Ditylenchus destructor, the Migratory Endoparasitic Phytonematode.</title>
        <authorList>
            <person name="Zhang H."/>
            <person name="Lin R."/>
            <person name="Xie B."/>
        </authorList>
    </citation>
    <scope>NUCLEOTIDE SEQUENCE</scope>
    <source>
        <strain evidence="7">BazhouSP</strain>
    </source>
</reference>
<feature type="region of interest" description="Disordered" evidence="4">
    <location>
        <begin position="224"/>
        <end position="253"/>
    </location>
</feature>
<comment type="caution">
    <text evidence="7">The sequence shown here is derived from an EMBL/GenBank/DDBJ whole genome shotgun (WGS) entry which is preliminary data.</text>
</comment>
<evidence type="ECO:0000256" key="3">
    <source>
        <dbReference type="PROSITE-ProRule" id="PRU01005"/>
    </source>
</evidence>
<accession>A0AAD4R8A7</accession>
<dbReference type="AlphaFoldDB" id="A0AAD4R8A7"/>
<dbReference type="Gene3D" id="1.10.10.1940">
    <property type="match status" value="2"/>
</dbReference>
<comment type="caution">
    <text evidence="3">Lacks conserved residue(s) required for the propagation of feature annotation.</text>
</comment>
<feature type="compositionally biased region" description="Basic and acidic residues" evidence="4">
    <location>
        <begin position="241"/>
        <end position="251"/>
    </location>
</feature>